<proteinExistence type="predicted"/>
<dbReference type="EMBL" id="JARQWQ010000020">
    <property type="protein sequence ID" value="KAK2565361.1"/>
    <property type="molecule type" value="Genomic_DNA"/>
</dbReference>
<reference evidence="1" key="1">
    <citation type="journal article" date="2023" name="G3 (Bethesda)">
        <title>Whole genome assembly and annotation of the endangered Caribbean coral Acropora cervicornis.</title>
        <authorList>
            <person name="Selwyn J.D."/>
            <person name="Vollmer S.V."/>
        </authorList>
    </citation>
    <scope>NUCLEOTIDE SEQUENCE</scope>
    <source>
        <strain evidence="1">K2</strain>
    </source>
</reference>
<gene>
    <name evidence="1" type="ORF">P5673_011333</name>
</gene>
<name>A0AAD9QQ67_ACRCE</name>
<evidence type="ECO:0000313" key="2">
    <source>
        <dbReference type="Proteomes" id="UP001249851"/>
    </source>
</evidence>
<reference evidence="1" key="2">
    <citation type="journal article" date="2023" name="Science">
        <title>Genomic signatures of disease resistance in endangered staghorn corals.</title>
        <authorList>
            <person name="Vollmer S.V."/>
            <person name="Selwyn J.D."/>
            <person name="Despard B.A."/>
            <person name="Roesel C.L."/>
        </authorList>
    </citation>
    <scope>NUCLEOTIDE SEQUENCE</scope>
    <source>
        <strain evidence="1">K2</strain>
    </source>
</reference>
<dbReference type="Proteomes" id="UP001249851">
    <property type="component" value="Unassembled WGS sequence"/>
</dbReference>
<evidence type="ECO:0000313" key="1">
    <source>
        <dbReference type="EMBL" id="KAK2565361.1"/>
    </source>
</evidence>
<organism evidence="1 2">
    <name type="scientific">Acropora cervicornis</name>
    <name type="common">Staghorn coral</name>
    <dbReference type="NCBI Taxonomy" id="6130"/>
    <lineage>
        <taxon>Eukaryota</taxon>
        <taxon>Metazoa</taxon>
        <taxon>Cnidaria</taxon>
        <taxon>Anthozoa</taxon>
        <taxon>Hexacorallia</taxon>
        <taxon>Scleractinia</taxon>
        <taxon>Astrocoeniina</taxon>
        <taxon>Acroporidae</taxon>
        <taxon>Acropora</taxon>
    </lineage>
</organism>
<protein>
    <submittedName>
        <fullName evidence="1">Uncharacterized protein</fullName>
    </submittedName>
</protein>
<comment type="caution">
    <text evidence="1">The sequence shown here is derived from an EMBL/GenBank/DDBJ whole genome shotgun (WGS) entry which is preliminary data.</text>
</comment>
<keyword evidence="2" id="KW-1185">Reference proteome</keyword>
<dbReference type="AlphaFoldDB" id="A0AAD9QQ67"/>
<accession>A0AAD9QQ67</accession>
<sequence>MKAPVAENRADLKNVPCDNECFLRKKVSANLTTQSRTTNEFSRRESRSTAKLEDTMVLFRYNYTRLTVAFLKTIQQNLGASSRFGDLLRR</sequence>